<evidence type="ECO:0000256" key="6">
    <source>
        <dbReference type="SAM" id="MobiDB-lite"/>
    </source>
</evidence>
<dbReference type="Pfam" id="PF02518">
    <property type="entry name" value="HATPase_c"/>
    <property type="match status" value="1"/>
</dbReference>
<organism evidence="8 9">
    <name type="scientific">Paralimibaculum aggregatum</name>
    <dbReference type="NCBI Taxonomy" id="3036245"/>
    <lineage>
        <taxon>Bacteria</taxon>
        <taxon>Pseudomonadati</taxon>
        <taxon>Pseudomonadota</taxon>
        <taxon>Alphaproteobacteria</taxon>
        <taxon>Rhodobacterales</taxon>
        <taxon>Paracoccaceae</taxon>
        <taxon>Paralimibaculum</taxon>
    </lineage>
</organism>
<gene>
    <name evidence="8" type="ORF">LNKW23_16700</name>
</gene>
<dbReference type="SMART" id="SM00387">
    <property type="entry name" value="HATPase_c"/>
    <property type="match status" value="1"/>
</dbReference>
<evidence type="ECO:0000256" key="3">
    <source>
        <dbReference type="ARBA" id="ARBA00022679"/>
    </source>
</evidence>
<proteinExistence type="predicted"/>
<dbReference type="InterPro" id="IPR036890">
    <property type="entry name" value="HATPase_C_sf"/>
</dbReference>
<dbReference type="SUPFAM" id="SSF55874">
    <property type="entry name" value="ATPase domain of HSP90 chaperone/DNA topoisomerase II/histidine kinase"/>
    <property type="match status" value="1"/>
</dbReference>
<comment type="catalytic activity">
    <reaction evidence="1">
        <text>ATP + protein L-histidine = ADP + protein N-phospho-L-histidine.</text>
        <dbReference type="EC" id="2.7.13.3"/>
    </reaction>
</comment>
<keyword evidence="3" id="KW-0808">Transferase</keyword>
<accession>A0ABQ6LGM9</accession>
<evidence type="ECO:0000313" key="9">
    <source>
        <dbReference type="Proteomes" id="UP001239909"/>
    </source>
</evidence>
<dbReference type="Gene3D" id="3.30.565.10">
    <property type="entry name" value="Histidine kinase-like ATPase, C-terminal domain"/>
    <property type="match status" value="1"/>
</dbReference>
<sequence length="140" mass="14619">MAGRLRPTCRQKPPSHAPRHPRPSGPVQAPPPDLGAEPVTDLDSITDTGVGIGETGHPKLFQDVVTLDASYRRETGGTGLGLAVSRRIVGALGGETGVDSAVGSRFRFRLPLHPAEPAGSHFAPVPHPRCTWPAPGCAGR</sequence>
<keyword evidence="4" id="KW-0418">Kinase</keyword>
<feature type="domain" description="Histidine kinase" evidence="7">
    <location>
        <begin position="44"/>
        <end position="114"/>
    </location>
</feature>
<dbReference type="InterPro" id="IPR003594">
    <property type="entry name" value="HATPase_dom"/>
</dbReference>
<dbReference type="EC" id="2.7.13.3" evidence="2"/>
<protein>
    <recommendedName>
        <fullName evidence="2">histidine kinase</fullName>
        <ecNumber evidence="2">2.7.13.3</ecNumber>
    </recommendedName>
</protein>
<name>A0ABQ6LGM9_9RHOB</name>
<dbReference type="PANTHER" id="PTHR43711:SF1">
    <property type="entry name" value="HISTIDINE KINASE 1"/>
    <property type="match status" value="1"/>
</dbReference>
<keyword evidence="5" id="KW-0902">Two-component regulatory system</keyword>
<reference evidence="8 9" key="1">
    <citation type="submission" date="2023-04" db="EMBL/GenBank/DDBJ databases">
        <title>Marinoamorphus aggregata gen. nov., sp. Nov., isolate from tissue of brittle star Ophioplocus japonicus.</title>
        <authorList>
            <person name="Kawano K."/>
            <person name="Sawayama S."/>
            <person name="Nakagawa S."/>
        </authorList>
    </citation>
    <scope>NUCLEOTIDE SEQUENCE [LARGE SCALE GENOMIC DNA]</scope>
    <source>
        <strain evidence="8 9">NKW23</strain>
    </source>
</reference>
<dbReference type="InterPro" id="IPR005467">
    <property type="entry name" value="His_kinase_dom"/>
</dbReference>
<dbReference type="PANTHER" id="PTHR43711">
    <property type="entry name" value="TWO-COMPONENT HISTIDINE KINASE"/>
    <property type="match status" value="1"/>
</dbReference>
<feature type="region of interest" description="Disordered" evidence="6">
    <location>
        <begin position="1"/>
        <end position="55"/>
    </location>
</feature>
<dbReference type="InterPro" id="IPR050736">
    <property type="entry name" value="Sensor_HK_Regulatory"/>
</dbReference>
<dbReference type="PRINTS" id="PR00344">
    <property type="entry name" value="BCTRLSENSOR"/>
</dbReference>
<dbReference type="InterPro" id="IPR004358">
    <property type="entry name" value="Sig_transdc_His_kin-like_C"/>
</dbReference>
<evidence type="ECO:0000313" key="8">
    <source>
        <dbReference type="EMBL" id="GMG82457.1"/>
    </source>
</evidence>
<dbReference type="PROSITE" id="PS50109">
    <property type="entry name" value="HIS_KIN"/>
    <property type="match status" value="1"/>
</dbReference>
<evidence type="ECO:0000256" key="5">
    <source>
        <dbReference type="ARBA" id="ARBA00023012"/>
    </source>
</evidence>
<comment type="caution">
    <text evidence="8">The sequence shown here is derived from an EMBL/GenBank/DDBJ whole genome shotgun (WGS) entry which is preliminary data.</text>
</comment>
<evidence type="ECO:0000259" key="7">
    <source>
        <dbReference type="PROSITE" id="PS50109"/>
    </source>
</evidence>
<dbReference type="EMBL" id="BSYI01000010">
    <property type="protein sequence ID" value="GMG82457.1"/>
    <property type="molecule type" value="Genomic_DNA"/>
</dbReference>
<evidence type="ECO:0000256" key="1">
    <source>
        <dbReference type="ARBA" id="ARBA00000085"/>
    </source>
</evidence>
<evidence type="ECO:0000256" key="4">
    <source>
        <dbReference type="ARBA" id="ARBA00022777"/>
    </source>
</evidence>
<dbReference type="RefSeq" id="WP_285671234.1">
    <property type="nucleotide sequence ID" value="NZ_BSYI01000010.1"/>
</dbReference>
<evidence type="ECO:0000256" key="2">
    <source>
        <dbReference type="ARBA" id="ARBA00012438"/>
    </source>
</evidence>
<dbReference type="Proteomes" id="UP001239909">
    <property type="component" value="Unassembled WGS sequence"/>
</dbReference>
<keyword evidence="9" id="KW-1185">Reference proteome</keyword>